<evidence type="ECO:0000313" key="2">
    <source>
        <dbReference type="EMBL" id="KAF0984970.1"/>
    </source>
</evidence>
<proteinExistence type="predicted"/>
<evidence type="ECO:0000259" key="1">
    <source>
        <dbReference type="Pfam" id="PF13847"/>
    </source>
</evidence>
<dbReference type="VEuPathDB" id="AmoebaDB:NF0105020"/>
<comment type="caution">
    <text evidence="2">The sequence shown here is derived from an EMBL/GenBank/DDBJ whole genome shotgun (WGS) entry which is preliminary data.</text>
</comment>
<dbReference type="CDD" id="cd02440">
    <property type="entry name" value="AdoMet_MTases"/>
    <property type="match status" value="1"/>
</dbReference>
<dbReference type="RefSeq" id="XP_044569683.1">
    <property type="nucleotide sequence ID" value="XM_044712911.1"/>
</dbReference>
<keyword evidence="3" id="KW-1185">Reference proteome</keyword>
<sequence length="261" mass="29952">MSPQDSLAPNSSKLHWEKVYTEKPNDHQVSWFQESPETSLTLIDECLTRLTNDHQNESSTPIITLMDIGSGNSNLVIELLKQTIAKKEQGNVNNKYIQSFYLVDISGAALERTRQKLFKQVSNEQIQKENLRVEFVESNVLLLEQHSAFHSNSRPSIDIWHDRATFHFLTDEKDQLSYLKIVSDLLKVGGYFVLATFSSNNGPKQCSGLPIVQYDVEKLGKLLEQVKDVLQFELAKSFEQIHVTPFNTQQNFLFCVFQRVK</sequence>
<dbReference type="GeneID" id="68107227"/>
<dbReference type="VEuPathDB" id="AmoebaDB:FDP41_000009"/>
<dbReference type="OrthoDB" id="411785at2759"/>
<dbReference type="VEuPathDB" id="AmoebaDB:NfTy_026580"/>
<dbReference type="Pfam" id="PF13847">
    <property type="entry name" value="Methyltransf_31"/>
    <property type="match status" value="1"/>
</dbReference>
<dbReference type="InterPro" id="IPR025714">
    <property type="entry name" value="Methyltranfer_dom"/>
</dbReference>
<feature type="domain" description="Methyltransferase" evidence="1">
    <location>
        <begin position="64"/>
        <end position="198"/>
    </location>
</feature>
<protein>
    <recommendedName>
        <fullName evidence="1">Methyltransferase domain-containing protein</fullName>
    </recommendedName>
</protein>
<dbReference type="OMA" id="WHDRATF"/>
<dbReference type="EMBL" id="VFQX01000001">
    <property type="protein sequence ID" value="KAF0984970.1"/>
    <property type="molecule type" value="Genomic_DNA"/>
</dbReference>
<dbReference type="Gene3D" id="3.40.50.150">
    <property type="entry name" value="Vaccinia Virus protein VP39"/>
    <property type="match status" value="1"/>
</dbReference>
<dbReference type="PANTHER" id="PTHR12843:SF5">
    <property type="entry name" value="EEF1A LYSINE METHYLTRANSFERASE 2"/>
    <property type="match status" value="1"/>
</dbReference>
<gene>
    <name evidence="2" type="ORF">FDP41_000009</name>
</gene>
<accession>A0A6A5CHI9</accession>
<organism evidence="2 3">
    <name type="scientific">Naegleria fowleri</name>
    <name type="common">Brain eating amoeba</name>
    <dbReference type="NCBI Taxonomy" id="5763"/>
    <lineage>
        <taxon>Eukaryota</taxon>
        <taxon>Discoba</taxon>
        <taxon>Heterolobosea</taxon>
        <taxon>Tetramitia</taxon>
        <taxon>Eutetramitia</taxon>
        <taxon>Vahlkampfiidae</taxon>
        <taxon>Naegleria</taxon>
    </lineage>
</organism>
<dbReference type="AlphaFoldDB" id="A0A6A5CHI9"/>
<dbReference type="Proteomes" id="UP000444721">
    <property type="component" value="Unassembled WGS sequence"/>
</dbReference>
<reference evidence="2 3" key="1">
    <citation type="journal article" date="2019" name="Sci. Rep.">
        <title>Nanopore sequencing improves the draft genome of the human pathogenic amoeba Naegleria fowleri.</title>
        <authorList>
            <person name="Liechti N."/>
            <person name="Schurch N."/>
            <person name="Bruggmann R."/>
            <person name="Wittwer M."/>
        </authorList>
    </citation>
    <scope>NUCLEOTIDE SEQUENCE [LARGE SCALE GENOMIC DNA]</scope>
    <source>
        <strain evidence="2 3">ATCC 30894</strain>
    </source>
</reference>
<dbReference type="InterPro" id="IPR029063">
    <property type="entry name" value="SAM-dependent_MTases_sf"/>
</dbReference>
<dbReference type="SUPFAM" id="SSF53335">
    <property type="entry name" value="S-adenosyl-L-methionine-dependent methyltransferases"/>
    <property type="match status" value="1"/>
</dbReference>
<dbReference type="PANTHER" id="PTHR12843">
    <property type="entry name" value="PROTEIN-LYSINE N-METHYLTRANSFERASE METTL10"/>
    <property type="match status" value="1"/>
</dbReference>
<evidence type="ECO:0000313" key="3">
    <source>
        <dbReference type="Proteomes" id="UP000444721"/>
    </source>
</evidence>
<name>A0A6A5CHI9_NAEFO</name>